<evidence type="ECO:0000256" key="1">
    <source>
        <dbReference type="SAM" id="MobiDB-lite"/>
    </source>
</evidence>
<evidence type="ECO:0000313" key="2">
    <source>
        <dbReference type="EMBL" id="MTW33233.1"/>
    </source>
</evidence>
<protein>
    <submittedName>
        <fullName evidence="2">Uncharacterized protein</fullName>
    </submittedName>
</protein>
<proteinExistence type="predicted"/>
<keyword evidence="3" id="KW-1185">Reference proteome</keyword>
<comment type="caution">
    <text evidence="2">The sequence shown here is derived from an EMBL/GenBank/DDBJ whole genome shotgun (WGS) entry which is preliminary data.</text>
</comment>
<dbReference type="EMBL" id="WNKW01000002">
    <property type="protein sequence ID" value="MTW33233.1"/>
    <property type="molecule type" value="Genomic_DNA"/>
</dbReference>
<feature type="compositionally biased region" description="Low complexity" evidence="1">
    <location>
        <begin position="94"/>
        <end position="107"/>
    </location>
</feature>
<dbReference type="Proteomes" id="UP000735592">
    <property type="component" value="Unassembled WGS sequence"/>
</dbReference>
<reference evidence="2 3" key="1">
    <citation type="submission" date="2019-11" db="EMBL/GenBank/DDBJ databases">
        <title>Type strains purchased from KCTC, JCM and DSMZ.</title>
        <authorList>
            <person name="Lu H."/>
        </authorList>
    </citation>
    <scope>NUCLEOTIDE SEQUENCE [LARGE SCALE GENOMIC DNA]</scope>
    <source>
        <strain evidence="2 3">DSM 103461</strain>
    </source>
</reference>
<organism evidence="2 3">
    <name type="scientific">Pseudoduganella danionis</name>
    <dbReference type="NCBI Taxonomy" id="1890295"/>
    <lineage>
        <taxon>Bacteria</taxon>
        <taxon>Pseudomonadati</taxon>
        <taxon>Pseudomonadota</taxon>
        <taxon>Betaproteobacteria</taxon>
        <taxon>Burkholderiales</taxon>
        <taxon>Oxalobacteraceae</taxon>
        <taxon>Telluria group</taxon>
        <taxon>Pseudoduganella</taxon>
    </lineage>
</organism>
<name>A0ABW9SM39_9BURK</name>
<feature type="region of interest" description="Disordered" evidence="1">
    <location>
        <begin position="84"/>
        <end position="117"/>
    </location>
</feature>
<sequence>MTARPRALPPILLTVLLHCALLLALLQGVQNQRQTRQRGPAIQWLLPAASAPVTPRPHEPPPKPAPLAAAKAAAAITLHKASAAAPQSSSVTESPPVIAASPSAAPVTQAQDSAHDDPFALDKPAAARAAPASADELLQQARKSVGRIDQQLRAESPQRFPLPPPDSMQARLERGINAAHEAVPPKWYQGARMVELSTPDGERKSRLYKIVTAFGSYCVTISPEGRRSYSNCP</sequence>
<accession>A0ABW9SM39</accession>
<gene>
    <name evidence="2" type="ORF">GM655_10385</name>
</gene>
<evidence type="ECO:0000313" key="3">
    <source>
        <dbReference type="Proteomes" id="UP000735592"/>
    </source>
</evidence>
<dbReference type="RefSeq" id="WP_155434588.1">
    <property type="nucleotide sequence ID" value="NZ_JBHLXK010000004.1"/>
</dbReference>